<gene>
    <name evidence="8 11" type="primary">rnr</name>
    <name evidence="11" type="ORF">JZ786_06315</name>
</gene>
<dbReference type="PANTHER" id="PTHR23355:SF9">
    <property type="entry name" value="DIS3-LIKE EXONUCLEASE 2"/>
    <property type="match status" value="1"/>
</dbReference>
<dbReference type="InterPro" id="IPR011805">
    <property type="entry name" value="RNase_R"/>
</dbReference>
<feature type="compositionally biased region" description="Basic and acidic residues" evidence="9">
    <location>
        <begin position="741"/>
        <end position="751"/>
    </location>
</feature>
<dbReference type="SMART" id="SM00357">
    <property type="entry name" value="CSP"/>
    <property type="match status" value="2"/>
</dbReference>
<evidence type="ECO:0000256" key="8">
    <source>
        <dbReference type="HAMAP-Rule" id="MF_01895"/>
    </source>
</evidence>
<feature type="compositionally biased region" description="Gly residues" evidence="9">
    <location>
        <begin position="790"/>
        <end position="800"/>
    </location>
</feature>
<dbReference type="Pfam" id="PF08206">
    <property type="entry name" value="OB_RNB"/>
    <property type="match status" value="1"/>
</dbReference>
<evidence type="ECO:0000256" key="9">
    <source>
        <dbReference type="SAM" id="MobiDB-lite"/>
    </source>
</evidence>
<accession>A0A9X7Z8M6</accession>
<evidence type="ECO:0000256" key="6">
    <source>
        <dbReference type="ARBA" id="ARBA00022839"/>
    </source>
</evidence>
<feature type="compositionally biased region" description="Gly residues" evidence="9">
    <location>
        <begin position="879"/>
        <end position="890"/>
    </location>
</feature>
<evidence type="ECO:0000256" key="4">
    <source>
        <dbReference type="ARBA" id="ARBA00022722"/>
    </source>
</evidence>
<comment type="similarity">
    <text evidence="8">Belongs to the RNR ribonuclease family. RNase R subfamily.</text>
</comment>
<keyword evidence="3 8" id="KW-0963">Cytoplasm</keyword>
<dbReference type="InterPro" id="IPR011129">
    <property type="entry name" value="CSD"/>
</dbReference>
<dbReference type="EC" id="3.1.13.1" evidence="8"/>
<reference evidence="11 12" key="1">
    <citation type="submission" date="2021-02" db="EMBL/GenBank/DDBJ databases">
        <title>Alicyclobacillus curvatus sp. nov. and Alicyclobacillus mengziensis sp. nov., two acidophilic bacteria isolated from acid mine drainage.</title>
        <authorList>
            <person name="Huang Y."/>
        </authorList>
    </citation>
    <scope>NUCLEOTIDE SEQUENCE [LARGE SCALE GENOMIC DNA]</scope>
    <source>
        <strain evidence="11 12">S30H14</strain>
    </source>
</reference>
<evidence type="ECO:0000313" key="11">
    <source>
        <dbReference type="EMBL" id="QSO48590.1"/>
    </source>
</evidence>
<dbReference type="RefSeq" id="WP_206657921.1">
    <property type="nucleotide sequence ID" value="NZ_CP071182.1"/>
</dbReference>
<evidence type="ECO:0000313" key="12">
    <source>
        <dbReference type="Proteomes" id="UP000663505"/>
    </source>
</evidence>
<dbReference type="Pfam" id="PF00575">
    <property type="entry name" value="S1"/>
    <property type="match status" value="1"/>
</dbReference>
<dbReference type="NCBIfam" id="TIGR02063">
    <property type="entry name" value="RNase_R"/>
    <property type="match status" value="1"/>
</dbReference>
<dbReference type="PROSITE" id="PS01175">
    <property type="entry name" value="RIBONUCLEASE_II"/>
    <property type="match status" value="1"/>
</dbReference>
<dbReference type="CDD" id="cd04471">
    <property type="entry name" value="S1_RNase_R"/>
    <property type="match status" value="1"/>
</dbReference>
<dbReference type="InterPro" id="IPR040476">
    <property type="entry name" value="CSD2"/>
</dbReference>
<dbReference type="InterPro" id="IPR012340">
    <property type="entry name" value="NA-bd_OB-fold"/>
</dbReference>
<proteinExistence type="inferred from homology"/>
<dbReference type="GO" id="GO:0006402">
    <property type="term" value="P:mRNA catabolic process"/>
    <property type="evidence" value="ECO:0007669"/>
    <property type="project" value="TreeGrafter"/>
</dbReference>
<organism evidence="11 12">
    <name type="scientific">Alicyclobacillus mengziensis</name>
    <dbReference type="NCBI Taxonomy" id="2931921"/>
    <lineage>
        <taxon>Bacteria</taxon>
        <taxon>Bacillati</taxon>
        <taxon>Bacillota</taxon>
        <taxon>Bacilli</taxon>
        <taxon>Bacillales</taxon>
        <taxon>Alicyclobacillaceae</taxon>
        <taxon>Alicyclobacillus</taxon>
    </lineage>
</organism>
<keyword evidence="12" id="KW-1185">Reference proteome</keyword>
<dbReference type="GO" id="GO:0005829">
    <property type="term" value="C:cytosol"/>
    <property type="evidence" value="ECO:0007669"/>
    <property type="project" value="TreeGrafter"/>
</dbReference>
<dbReference type="GO" id="GO:0003723">
    <property type="term" value="F:RNA binding"/>
    <property type="evidence" value="ECO:0007669"/>
    <property type="project" value="UniProtKB-UniRule"/>
</dbReference>
<comment type="function">
    <text evidence="8">3'-5' exoribonuclease that releases 5'-nucleoside monophosphates and is involved in maturation of structured RNAs.</text>
</comment>
<dbReference type="PROSITE" id="PS50126">
    <property type="entry name" value="S1"/>
    <property type="match status" value="1"/>
</dbReference>
<evidence type="ECO:0000256" key="7">
    <source>
        <dbReference type="ARBA" id="ARBA00022884"/>
    </source>
</evidence>
<dbReference type="EMBL" id="CP071182">
    <property type="protein sequence ID" value="QSO48590.1"/>
    <property type="molecule type" value="Genomic_DNA"/>
</dbReference>
<comment type="catalytic activity">
    <reaction evidence="1 8">
        <text>Exonucleolytic cleavage in the 3'- to 5'-direction to yield nucleoside 5'-phosphates.</text>
        <dbReference type="EC" id="3.1.13.1"/>
    </reaction>
</comment>
<dbReference type="GO" id="GO:0008859">
    <property type="term" value="F:exoribonuclease II activity"/>
    <property type="evidence" value="ECO:0007669"/>
    <property type="project" value="UniProtKB-UniRule"/>
</dbReference>
<evidence type="ECO:0000256" key="1">
    <source>
        <dbReference type="ARBA" id="ARBA00001849"/>
    </source>
</evidence>
<dbReference type="HAMAP" id="MF_01895">
    <property type="entry name" value="RNase_R"/>
    <property type="match status" value="1"/>
</dbReference>
<dbReference type="Pfam" id="PF17876">
    <property type="entry name" value="CSD2"/>
    <property type="match status" value="1"/>
</dbReference>
<feature type="compositionally biased region" description="Basic residues" evidence="9">
    <location>
        <begin position="858"/>
        <end position="868"/>
    </location>
</feature>
<keyword evidence="5 8" id="KW-0378">Hydrolase</keyword>
<evidence type="ECO:0000256" key="5">
    <source>
        <dbReference type="ARBA" id="ARBA00022801"/>
    </source>
</evidence>
<sequence length="901" mass="101667">MNVRREDLITFMEHEAYRPMKVDELVEEFNIEGADDFKEFVRLLNDMEDRGDVVRTRTNRYGLPERMNLVVGTLQMKARGFGFVIPEAAGEPDVYVASGDMNGAMSGDKVMVRVERSASGGNRREGKIIRVLERGTNRVVGKFTHYKDHAFVTPLDKRFPQDIYISAEETMDAHDGYVVVVEITSFPTATRGPEGKVVEVLGHPDAPGIDILAVVRKYQLPEEFPEDVLKAAEEISLDLSEEDLKGRRDLRHQTIVTIDGEDAKDLDDAVHVKALPNGNYELGVHIADVGYYVKEGSPLDKEAFERGTSVYLVDRVIPMLPQRLSNNICSLNPHVDRITMSCVMEITPHGEVVSHEIFPSLIKTTERMTYTNVNKILVDKDEEVRGRYQELISDFERMGELAEILRNRRMVRGAIDFDFEELKVLVDDLGHPTDIVPRHRSIAEKLIEEFMLVANETVAEHFYWMGVPFIYRIHEEPDLSKMMDFNEFIHNFGYHVKGLGNKIHPRALQDILQRIDGTREETVISRLMLRSMRQAKYSPDCVGHFGLAAEYYTHFTSPIRRYPDLSIHRIMREVLMKGELSPEREEALSDFVYDSSLQASIRERIAQDAEREVDQMKMVEYMLDHVGEEFHGIISGVTQFGLFIQLDNGVEGLIHISYLTDDYYVLNEKQMALVGERTRRVFRLGDPVTVEVAGANKEELTVDFQLVAHRREGTMVRLGGVESVVYDEDLSPKARRRQIADRLERASEPRGRGQSFRSSGELSDDQGRRTGRYSGGRSSQRRSDDDKGGHGGNRSHGGQGQRRTRNGDSSHSAGRGPGRSRGGSSHGFGEVPQGGATPELWRGSEEFTDGPAELSVRPGRRSGSKATRHPSTPSTRTGSGYGEGLTGGVRKGSKRRRRPNS</sequence>
<dbReference type="InterPro" id="IPR050180">
    <property type="entry name" value="RNR_Ribonuclease"/>
</dbReference>
<evidence type="ECO:0000256" key="3">
    <source>
        <dbReference type="ARBA" id="ARBA00022490"/>
    </source>
</evidence>
<dbReference type="InterPro" id="IPR004476">
    <property type="entry name" value="RNase_II/RNase_R"/>
</dbReference>
<dbReference type="InterPro" id="IPR003029">
    <property type="entry name" value="S1_domain"/>
</dbReference>
<dbReference type="Proteomes" id="UP000663505">
    <property type="component" value="Chromosome"/>
</dbReference>
<dbReference type="KEGG" id="afx:JZ786_06315"/>
<dbReference type="SMART" id="SM00316">
    <property type="entry name" value="S1"/>
    <property type="match status" value="1"/>
</dbReference>
<name>A0A9X7Z8M6_9BACL</name>
<keyword evidence="7 8" id="KW-0694">RNA-binding</keyword>
<dbReference type="PANTHER" id="PTHR23355">
    <property type="entry name" value="RIBONUCLEASE"/>
    <property type="match status" value="1"/>
</dbReference>
<keyword evidence="4 8" id="KW-0540">Nuclease</keyword>
<dbReference type="InterPro" id="IPR001900">
    <property type="entry name" value="RNase_II/R"/>
</dbReference>
<keyword evidence="6 8" id="KW-0269">Exonuclease</keyword>
<dbReference type="Gene3D" id="2.40.50.140">
    <property type="entry name" value="Nucleic acid-binding proteins"/>
    <property type="match status" value="2"/>
</dbReference>
<feature type="region of interest" description="Disordered" evidence="9">
    <location>
        <begin position="741"/>
        <end position="901"/>
    </location>
</feature>
<feature type="compositionally biased region" description="Basic residues" evidence="9">
    <location>
        <begin position="891"/>
        <end position="901"/>
    </location>
</feature>
<evidence type="ECO:0000256" key="2">
    <source>
        <dbReference type="ARBA" id="ARBA00004496"/>
    </source>
</evidence>
<dbReference type="AlphaFoldDB" id="A0A9X7Z8M6"/>
<feature type="compositionally biased region" description="Gly residues" evidence="9">
    <location>
        <begin position="815"/>
        <end position="826"/>
    </location>
</feature>
<comment type="subcellular location">
    <subcellularLocation>
        <location evidence="2 8">Cytoplasm</location>
    </subcellularLocation>
</comment>
<feature type="domain" description="S1 motif" evidence="10">
    <location>
        <begin position="627"/>
        <end position="707"/>
    </location>
</feature>
<dbReference type="InterPro" id="IPR013223">
    <property type="entry name" value="RNase_B_OB_dom"/>
</dbReference>
<dbReference type="SMART" id="SM00955">
    <property type="entry name" value="RNB"/>
    <property type="match status" value="1"/>
</dbReference>
<dbReference type="Pfam" id="PF00773">
    <property type="entry name" value="RNB"/>
    <property type="match status" value="1"/>
</dbReference>
<dbReference type="NCBIfam" id="TIGR00358">
    <property type="entry name" value="3_prime_RNase"/>
    <property type="match status" value="1"/>
</dbReference>
<dbReference type="SUPFAM" id="SSF50249">
    <property type="entry name" value="Nucleic acid-binding proteins"/>
    <property type="match status" value="4"/>
</dbReference>
<evidence type="ECO:0000259" key="10">
    <source>
        <dbReference type="PROSITE" id="PS50126"/>
    </source>
</evidence>
<protein>
    <recommendedName>
        <fullName evidence="8">Ribonuclease R</fullName>
        <shortName evidence="8">RNase R</shortName>
        <ecNumber evidence="8">3.1.13.1</ecNumber>
    </recommendedName>
</protein>
<dbReference type="InterPro" id="IPR022966">
    <property type="entry name" value="RNase_II/R_CS"/>
</dbReference>